<keyword evidence="2 5" id="KW-0378">Hydrolase</keyword>
<dbReference type="SMART" id="SM00231">
    <property type="entry name" value="FA58C"/>
    <property type="match status" value="1"/>
</dbReference>
<evidence type="ECO:0000256" key="3">
    <source>
        <dbReference type="ARBA" id="ARBA00022825"/>
    </source>
</evidence>
<evidence type="ECO:0000256" key="4">
    <source>
        <dbReference type="ARBA" id="ARBA00023157"/>
    </source>
</evidence>
<dbReference type="InterPro" id="IPR033116">
    <property type="entry name" value="TRYPSIN_SER"/>
</dbReference>
<dbReference type="SUPFAM" id="SSF49785">
    <property type="entry name" value="Galactose-binding domain-like"/>
    <property type="match status" value="1"/>
</dbReference>
<dbReference type="FunFam" id="2.60.120.260:FF:000016">
    <property type="entry name" value="Contactin-associated protein-like 4 isoform 1"/>
    <property type="match status" value="1"/>
</dbReference>
<dbReference type="PANTHER" id="PTHR24252">
    <property type="entry name" value="ACROSIN-RELATED"/>
    <property type="match status" value="1"/>
</dbReference>
<evidence type="ECO:0000256" key="1">
    <source>
        <dbReference type="ARBA" id="ARBA00022670"/>
    </source>
</evidence>
<keyword evidence="6" id="KW-0732">Signal</keyword>
<evidence type="ECO:0000313" key="9">
    <source>
        <dbReference type="EMBL" id="KAJ7390256.1"/>
    </source>
</evidence>
<dbReference type="OrthoDB" id="10012881at2759"/>
<dbReference type="InterPro" id="IPR043504">
    <property type="entry name" value="Peptidase_S1_PA_chymotrypsin"/>
</dbReference>
<dbReference type="PROSITE" id="PS50022">
    <property type="entry name" value="FA58C_3"/>
    <property type="match status" value="1"/>
</dbReference>
<keyword evidence="1 5" id="KW-0645">Protease</keyword>
<name>A0A9W9ZYK7_9CNID</name>
<dbReference type="PANTHER" id="PTHR24252:SF7">
    <property type="entry name" value="HYALIN"/>
    <property type="match status" value="1"/>
</dbReference>
<evidence type="ECO:0000256" key="6">
    <source>
        <dbReference type="SAM" id="SignalP"/>
    </source>
</evidence>
<evidence type="ECO:0000259" key="7">
    <source>
        <dbReference type="PROSITE" id="PS50022"/>
    </source>
</evidence>
<evidence type="ECO:0000256" key="5">
    <source>
        <dbReference type="RuleBase" id="RU363034"/>
    </source>
</evidence>
<dbReference type="PROSITE" id="PS00134">
    <property type="entry name" value="TRYPSIN_HIS"/>
    <property type="match status" value="1"/>
</dbReference>
<dbReference type="FunFam" id="2.40.10.10:FF:000003">
    <property type="entry name" value="Transmembrane serine protease 3"/>
    <property type="match status" value="1"/>
</dbReference>
<dbReference type="PROSITE" id="PS00135">
    <property type="entry name" value="TRYPSIN_SER"/>
    <property type="match status" value="2"/>
</dbReference>
<proteinExistence type="predicted"/>
<keyword evidence="9" id="KW-0812">Transmembrane</keyword>
<dbReference type="InterPro" id="IPR001254">
    <property type="entry name" value="Trypsin_dom"/>
</dbReference>
<dbReference type="InterPro" id="IPR001314">
    <property type="entry name" value="Peptidase_S1A"/>
</dbReference>
<dbReference type="SMART" id="SM00020">
    <property type="entry name" value="Tryp_SPc"/>
    <property type="match status" value="2"/>
</dbReference>
<dbReference type="Pfam" id="PF00089">
    <property type="entry name" value="Trypsin"/>
    <property type="match status" value="2"/>
</dbReference>
<sequence length="717" mass="80287">MWIATLLCLLASDVATFGEASILFPTQSSESSCDSELGMQTYWIQDAEITASSIRDIVHDPGQARLHGNGAWMPQIQDSNQFLQIHFEDETNVSAVAIQGHPKNEHWVSKYSLSFSMDAKRWVDLSKVFNGSGNKHEVVTTQLEEPKMARFLRIKPVEWHGAIALRTEIYGCMREFPKCGSRGRGENRHSRQKRIVGGNMAEPHSWPWQVEIMVNETSHWCGGAIIHPQWIITAAHCVDTYYSTARREIRLGEHNNNRLEGFEETIEVEGYYMHPGFVHERPTFLSAGDYDFALVHLKKPATFYRRVSPVCLPDEDSTISDDVGRVCIVTGWGHTNEGGNFSEVLHENQVPIVSREECNKEESYDGYIKERFMCAGYEDGGKDACQGDSGGPLVCQDGAGKWVLAGVVTYGHGCARPLKYGVYSDVRRFLPFIESTLYGYPKCGIRPVPSYSSRIVGGREARPNTWPWQVDLLVNGTVHYCGGSLIGPSWIVTSAHCFYLDTKPDQWQVRVGEHNETKFEGYEEMIDLESITLHPGFILGSHEHTGDYDIAIIKLKRPAVFHKLVHSICLPDMETSFPTGKTCFTTGWGLQDENANKSSDVLREVEVPLVSKEVCNSNISYNGILNERYFCAGFQDGGKDSCSGDSGGPLACQNEDGSFVLTGVVSWGEGCARANKYGVYLDLRYMLPFIENTLHGKSCDKVLIWTHPELSLFHSLK</sequence>
<feature type="chain" id="PRO_5040898110" evidence="6">
    <location>
        <begin position="21"/>
        <end position="717"/>
    </location>
</feature>
<dbReference type="InterPro" id="IPR018114">
    <property type="entry name" value="TRYPSIN_HIS"/>
</dbReference>
<dbReference type="FunFam" id="2.40.10.10:FF:000116">
    <property type="entry name" value="Serine protease P16"/>
    <property type="match status" value="1"/>
</dbReference>
<dbReference type="Gene3D" id="2.40.10.10">
    <property type="entry name" value="Trypsin-like serine proteases"/>
    <property type="match status" value="2"/>
</dbReference>
<keyword evidence="4" id="KW-1015">Disulfide bond</keyword>
<dbReference type="EMBL" id="MU825418">
    <property type="protein sequence ID" value="KAJ7390256.1"/>
    <property type="molecule type" value="Genomic_DNA"/>
</dbReference>
<dbReference type="SUPFAM" id="SSF50494">
    <property type="entry name" value="Trypsin-like serine proteases"/>
    <property type="match status" value="2"/>
</dbReference>
<dbReference type="CDD" id="cd00057">
    <property type="entry name" value="FA58C"/>
    <property type="match status" value="1"/>
</dbReference>
<feature type="domain" description="Peptidase S1" evidence="8">
    <location>
        <begin position="195"/>
        <end position="438"/>
    </location>
</feature>
<dbReference type="PROSITE" id="PS01286">
    <property type="entry name" value="FA58C_2"/>
    <property type="match status" value="1"/>
</dbReference>
<comment type="caution">
    <text evidence="9">The sequence shown here is derived from an EMBL/GenBank/DDBJ whole genome shotgun (WGS) entry which is preliminary data.</text>
</comment>
<dbReference type="InterPro" id="IPR009003">
    <property type="entry name" value="Peptidase_S1_PA"/>
</dbReference>
<feature type="domain" description="Peptidase S1" evidence="8">
    <location>
        <begin position="455"/>
        <end position="695"/>
    </location>
</feature>
<dbReference type="PRINTS" id="PR00722">
    <property type="entry name" value="CHYMOTRYPSIN"/>
</dbReference>
<reference evidence="9" key="1">
    <citation type="submission" date="2023-01" db="EMBL/GenBank/DDBJ databases">
        <title>Genome assembly of the deep-sea coral Lophelia pertusa.</title>
        <authorList>
            <person name="Herrera S."/>
            <person name="Cordes E."/>
        </authorList>
    </citation>
    <scope>NUCLEOTIDE SEQUENCE</scope>
    <source>
        <strain evidence="9">USNM1676648</strain>
        <tissue evidence="9">Polyp</tissue>
    </source>
</reference>
<feature type="signal peptide" evidence="6">
    <location>
        <begin position="1"/>
        <end position="20"/>
    </location>
</feature>
<dbReference type="Pfam" id="PF00754">
    <property type="entry name" value="F5_F8_type_C"/>
    <property type="match status" value="1"/>
</dbReference>
<dbReference type="GO" id="GO:0006508">
    <property type="term" value="P:proteolysis"/>
    <property type="evidence" value="ECO:0007669"/>
    <property type="project" value="UniProtKB-KW"/>
</dbReference>
<dbReference type="AlphaFoldDB" id="A0A9W9ZYK7"/>
<dbReference type="Gene3D" id="2.60.120.260">
    <property type="entry name" value="Galactose-binding domain-like"/>
    <property type="match status" value="1"/>
</dbReference>
<dbReference type="InterPro" id="IPR000421">
    <property type="entry name" value="FA58C"/>
</dbReference>
<accession>A0A9W9ZYK7</accession>
<dbReference type="GO" id="GO:0004252">
    <property type="term" value="F:serine-type endopeptidase activity"/>
    <property type="evidence" value="ECO:0007669"/>
    <property type="project" value="UniProtKB-EC"/>
</dbReference>
<protein>
    <submittedName>
        <fullName evidence="9">Transmembrane protease serine 9</fullName>
        <ecNumber evidence="9">3.4.21.9</ecNumber>
    </submittedName>
</protein>
<dbReference type="CDD" id="cd00190">
    <property type="entry name" value="Tryp_SPc"/>
    <property type="match status" value="2"/>
</dbReference>
<evidence type="ECO:0000256" key="2">
    <source>
        <dbReference type="ARBA" id="ARBA00022801"/>
    </source>
</evidence>
<dbReference type="InterPro" id="IPR008979">
    <property type="entry name" value="Galactose-bd-like_sf"/>
</dbReference>
<keyword evidence="9" id="KW-0472">Membrane</keyword>
<evidence type="ECO:0000259" key="8">
    <source>
        <dbReference type="PROSITE" id="PS50240"/>
    </source>
</evidence>
<gene>
    <name evidence="9" type="primary">TMPRSS9_1</name>
    <name evidence="9" type="ORF">OS493_026125</name>
</gene>
<dbReference type="Proteomes" id="UP001163046">
    <property type="component" value="Unassembled WGS sequence"/>
</dbReference>
<dbReference type="EC" id="3.4.21.9" evidence="9"/>
<evidence type="ECO:0000313" key="10">
    <source>
        <dbReference type="Proteomes" id="UP001163046"/>
    </source>
</evidence>
<keyword evidence="10" id="KW-1185">Reference proteome</keyword>
<feature type="domain" description="F5/8 type C" evidence="7">
    <location>
        <begin position="33"/>
        <end position="172"/>
    </location>
</feature>
<keyword evidence="3 5" id="KW-0720">Serine protease</keyword>
<organism evidence="9 10">
    <name type="scientific">Desmophyllum pertusum</name>
    <dbReference type="NCBI Taxonomy" id="174260"/>
    <lineage>
        <taxon>Eukaryota</taxon>
        <taxon>Metazoa</taxon>
        <taxon>Cnidaria</taxon>
        <taxon>Anthozoa</taxon>
        <taxon>Hexacorallia</taxon>
        <taxon>Scleractinia</taxon>
        <taxon>Caryophylliina</taxon>
        <taxon>Caryophylliidae</taxon>
        <taxon>Desmophyllum</taxon>
    </lineage>
</organism>
<dbReference type="PROSITE" id="PS50240">
    <property type="entry name" value="TRYPSIN_DOM"/>
    <property type="match status" value="2"/>
</dbReference>